<dbReference type="SUPFAM" id="SSF52540">
    <property type="entry name" value="P-loop containing nucleoside triphosphate hydrolases"/>
    <property type="match status" value="1"/>
</dbReference>
<dbReference type="Gene3D" id="1.10.10.2220">
    <property type="match status" value="1"/>
</dbReference>
<dbReference type="AlphaFoldDB" id="A0A6V8KQF5"/>
<reference evidence="2 3" key="2">
    <citation type="submission" date="2020-03" db="EMBL/GenBank/DDBJ databases">
        <authorList>
            <person name="Ichikawa N."/>
            <person name="Kimura A."/>
            <person name="Kitahashi Y."/>
            <person name="Uohara A."/>
        </authorList>
    </citation>
    <scope>NUCLEOTIDE SEQUENCE [LARGE SCALE GENOMIC DNA]</scope>
    <source>
        <strain evidence="2 3">NBRC 108638</strain>
    </source>
</reference>
<comment type="caution">
    <text evidence="2">The sequence shown here is derived from an EMBL/GenBank/DDBJ whole genome shotgun (WGS) entry which is preliminary data.</text>
</comment>
<evidence type="ECO:0000313" key="3">
    <source>
        <dbReference type="Proteomes" id="UP000482960"/>
    </source>
</evidence>
<organism evidence="2 3">
    <name type="scientific">Phytohabitans rumicis</name>
    <dbReference type="NCBI Taxonomy" id="1076125"/>
    <lineage>
        <taxon>Bacteria</taxon>
        <taxon>Bacillati</taxon>
        <taxon>Actinomycetota</taxon>
        <taxon>Actinomycetes</taxon>
        <taxon>Micromonosporales</taxon>
        <taxon>Micromonosporaceae</taxon>
    </lineage>
</organism>
<proteinExistence type="predicted"/>
<reference evidence="2 3" key="1">
    <citation type="submission" date="2020-03" db="EMBL/GenBank/DDBJ databases">
        <title>Whole genome shotgun sequence of Phytohabitans rumicis NBRC 108638.</title>
        <authorList>
            <person name="Komaki H."/>
            <person name="Tamura T."/>
        </authorList>
    </citation>
    <scope>NUCLEOTIDE SEQUENCE [LARGE SCALE GENOMIC DNA]</scope>
    <source>
        <strain evidence="2 3">NBRC 108638</strain>
    </source>
</reference>
<accession>A0A6V8KQF5</accession>
<name>A0A6V8KQF5_9ACTN</name>
<evidence type="ECO:0000313" key="2">
    <source>
        <dbReference type="EMBL" id="GFJ87412.1"/>
    </source>
</evidence>
<feature type="domain" description="ATP-dependent RecD2 DNA helicase-like helix-hairpin-helix" evidence="1">
    <location>
        <begin position="2"/>
        <end position="56"/>
    </location>
</feature>
<gene>
    <name evidence="2" type="ORF">Prum_010540</name>
</gene>
<evidence type="ECO:0000259" key="1">
    <source>
        <dbReference type="Pfam" id="PF14490"/>
    </source>
</evidence>
<dbReference type="InterPro" id="IPR029493">
    <property type="entry name" value="RecD2-like_HHH"/>
</dbReference>
<dbReference type="Pfam" id="PF14490">
    <property type="entry name" value="HHH_RecD2"/>
    <property type="match status" value="1"/>
</dbReference>
<protein>
    <recommendedName>
        <fullName evidence="1">ATP-dependent RecD2 DNA helicase-like helix-hairpin-helix domain-containing protein</fullName>
    </recommendedName>
</protein>
<dbReference type="EMBL" id="BLPG01000001">
    <property type="protein sequence ID" value="GFJ87412.1"/>
    <property type="molecule type" value="Genomic_DNA"/>
</dbReference>
<keyword evidence="3" id="KW-1185">Reference proteome</keyword>
<dbReference type="InterPro" id="IPR027417">
    <property type="entry name" value="P-loop_NTPase"/>
</dbReference>
<dbReference type="Proteomes" id="UP000482960">
    <property type="component" value="Unassembled WGS sequence"/>
</dbReference>
<sequence>MVRNEPYRLASDVWGIGFKTADTIAQAVGIPHDSPQRVRAGIQYTLSEAAENGHCYLPEPNLLVDAAEILGVPLDLVRGCLSELAGEEGVVCHAVPNPSTEGGTIPAVYLVPF</sequence>